<dbReference type="EMBL" id="CM043017">
    <property type="protein sequence ID" value="KAI4466489.1"/>
    <property type="molecule type" value="Genomic_DNA"/>
</dbReference>
<reference evidence="1" key="1">
    <citation type="submission" date="2022-04" db="EMBL/GenBank/DDBJ databases">
        <title>Chromosome-scale genome assembly of Holotrichia oblita Faldermann.</title>
        <authorList>
            <person name="Rongchong L."/>
        </authorList>
    </citation>
    <scope>NUCLEOTIDE SEQUENCE</scope>
    <source>
        <strain evidence="1">81SQS9</strain>
    </source>
</reference>
<name>A0ACB9TIH1_HOLOL</name>
<protein>
    <submittedName>
        <fullName evidence="1">Mediator of rna polymerase ii transcription subunit 12</fullName>
    </submittedName>
</protein>
<evidence type="ECO:0000313" key="2">
    <source>
        <dbReference type="Proteomes" id="UP001056778"/>
    </source>
</evidence>
<sequence length="441" mass="50865">MMSAHLYEKRPLKKPRIGPPDVYPQDPKQKEDELNVTNVKHGFLQSTHLNDEFGSAREKSHNITANRVGAYFNGIIASKEKLNTLLDSGRKKQQINPKDNFWPATQRTKDTIKAWFKDLAGTKPLVILSKKAPNFNKKEDIFTTLCEYQVPMMRAAWFIKLSSAYTVAVTEAKMKKRQLPDPTTEWTSTLLKFLKDQVPKLQEYYSQVEKPQNTPVSNQTNDADQKIALKYWQYCTQLLKYMYDEGLLDRQDVLNWILELLEKLRFQLCDDGILKLFLPLTQQYMEEFVQSELLSRRLAHYCCKKLSFMLNNVSDNNVLTSPQGDANRHEIKDTDKDKKETNPIQNTLMEYQNCHHHKDIILQISSVMQCITLECPTALVWCGTGAGTLWHASPLDLLQIPPSALPMATRSDTNLYKKQLMQMEHSVRGAQQEGGRSLVHR</sequence>
<keyword evidence="2" id="KW-1185">Reference proteome</keyword>
<gene>
    <name evidence="1" type="ORF">MML48_3g00012990</name>
</gene>
<organism evidence="1 2">
    <name type="scientific">Holotrichia oblita</name>
    <name type="common">Chafer beetle</name>
    <dbReference type="NCBI Taxonomy" id="644536"/>
    <lineage>
        <taxon>Eukaryota</taxon>
        <taxon>Metazoa</taxon>
        <taxon>Ecdysozoa</taxon>
        <taxon>Arthropoda</taxon>
        <taxon>Hexapoda</taxon>
        <taxon>Insecta</taxon>
        <taxon>Pterygota</taxon>
        <taxon>Neoptera</taxon>
        <taxon>Endopterygota</taxon>
        <taxon>Coleoptera</taxon>
        <taxon>Polyphaga</taxon>
        <taxon>Scarabaeiformia</taxon>
        <taxon>Scarabaeidae</taxon>
        <taxon>Melolonthinae</taxon>
        <taxon>Holotrichia</taxon>
    </lineage>
</organism>
<accession>A0ACB9TIH1</accession>
<proteinExistence type="predicted"/>
<dbReference type="Proteomes" id="UP001056778">
    <property type="component" value="Chromosome 3"/>
</dbReference>
<comment type="caution">
    <text evidence="1">The sequence shown here is derived from an EMBL/GenBank/DDBJ whole genome shotgun (WGS) entry which is preliminary data.</text>
</comment>
<evidence type="ECO:0000313" key="1">
    <source>
        <dbReference type="EMBL" id="KAI4466489.1"/>
    </source>
</evidence>